<dbReference type="OrthoDB" id="266130at2759"/>
<dbReference type="EMBL" id="BLBS01000041">
    <property type="protein sequence ID" value="GET90398.1"/>
    <property type="molecule type" value="Genomic_DNA"/>
</dbReference>
<feature type="region of interest" description="Disordered" evidence="1">
    <location>
        <begin position="168"/>
        <end position="203"/>
    </location>
</feature>
<comment type="caution">
    <text evidence="3">The sequence shown here is derived from an EMBL/GenBank/DDBJ whole genome shotgun (WGS) entry which is preliminary data.</text>
</comment>
<organism evidence="3 4">
    <name type="scientific">Leishmania tarentolae</name>
    <name type="common">Sauroleishmania tarentolae</name>
    <dbReference type="NCBI Taxonomy" id="5689"/>
    <lineage>
        <taxon>Eukaryota</taxon>
        <taxon>Discoba</taxon>
        <taxon>Euglenozoa</taxon>
        <taxon>Kinetoplastea</taxon>
        <taxon>Metakinetoplastina</taxon>
        <taxon>Trypanosomatida</taxon>
        <taxon>Trypanosomatidae</taxon>
        <taxon>Leishmaniinae</taxon>
        <taxon>Leishmania</taxon>
        <taxon>lizard Leishmania</taxon>
    </lineage>
</organism>
<feature type="region of interest" description="Disordered" evidence="1">
    <location>
        <begin position="662"/>
        <end position="697"/>
    </location>
</feature>
<dbReference type="InterPro" id="IPR047767">
    <property type="entry name" value="PSP1-like"/>
</dbReference>
<feature type="region of interest" description="Disordered" evidence="1">
    <location>
        <begin position="539"/>
        <end position="578"/>
    </location>
</feature>
<sequence length="1066" mass="113334">MSYALPCHGGAGGIIQSAANACGSSYPSSFNSFELPAITPSLLPQPDFYVAAAAAQTNDFFYYSSRPRYAESPLTSAELYGAGARSVSPVMGCGSTPFMGSINGYGYMDQAAGSVFSSCSVSGSRFPQWYLPRGYCPISCSNAVGASCGSGCGLYADCASTGITPTPVSMEQNSTEEEMLSGSHGQSHSAVVPPPPRLSPQSTSGTLAPFALPPPYAATAAGNGVHASSVPPTYPSGVMELPSSASSITSPASRTARTPQFLPYDGRAYDIPPRWAPISSAAAAAAVAHCPLVACAQRGGYSPVDAAQPIRMSARKSSTPHDMQGHPSMSSPLTQRARPYGHRMSTGSAGTVSESAERSCSLEEGALLADVHARLVQHHRSSQRLKECSSMQRVGVKPLSHPDFTVPAKASALGKKVDISSSNYNGACMGSMAPEEAAVAALSPIPRLPAAGDVDVETSEQSLWEGEEAVAQPPTQDALDRVLMIPGVVWRHDPYSRIVLPKTQATVESDSSEATSTSFSSLPAKSPYAAQAALGFSDRGDATASVTQPPRSPDIFAGPNDGSSNSADGLQPSPRRLPTKKVCVRHYVNGDDELSLSHERSGVGALLSVREAPTATVPVVLFSSSASASLRHSAFMDDDDDGAIPAAPPETGSTAMRTVKAPASAVCGKPSVPKPRSKQMGLSAPARGKKAGTTKEVSVGSTDFSSSVSCASGHLKTSDLTSSSTLVAVSTVEAPGNEDVSMASGIVGSSADPAAGAVMWQAVRRPSVSSSPLDVSVARTAYQSASRWVWRPRSARVHPLEQPGEMASRKEELLVSTLADLDTSDLLRLWQKLDSSGCFRDALELRRCVIGPGSNSSTRVLRRMLPLSRRLINRRRGLEVESGDGPRFTVLDESEMKYVCLLQHRFRKSTAVASEHYTPGTMVVVDGDMGVDTGIVTLSITRDEYEAMSDVQRRAAHLVVHLEFSLAASIHRAARTDEILMHDNTQRPLEEATLEFLRYLTTQPHLFESCRVEWMHFVDVEFQADGQKLYVHYTSETPVRFLELATFLNHIFHCRIWMKVVKEEDC</sequence>
<gene>
    <name evidence="3" type="ORF">LtaPh_2912800</name>
</gene>
<dbReference type="Pfam" id="PF04468">
    <property type="entry name" value="PSP1"/>
    <property type="match status" value="1"/>
</dbReference>
<feature type="domain" description="PSP1 C-terminal" evidence="2">
    <location>
        <begin position="968"/>
        <end position="1061"/>
    </location>
</feature>
<protein>
    <recommendedName>
        <fullName evidence="2">PSP1 C-terminal domain-containing protein</fullName>
    </recommendedName>
</protein>
<dbReference type="GO" id="GO:0005737">
    <property type="term" value="C:cytoplasm"/>
    <property type="evidence" value="ECO:0007669"/>
    <property type="project" value="TreeGrafter"/>
</dbReference>
<dbReference type="VEuPathDB" id="TriTrypDB:LtaPh_2912800"/>
<name>A0A640KM22_LEITA</name>
<dbReference type="AlphaFoldDB" id="A0A640KM22"/>
<keyword evidence="4" id="KW-1185">Reference proteome</keyword>
<reference evidence="3" key="1">
    <citation type="submission" date="2019-11" db="EMBL/GenBank/DDBJ databases">
        <title>Leishmania tarentolae CDS.</title>
        <authorList>
            <person name="Goto Y."/>
            <person name="Yamagishi J."/>
        </authorList>
    </citation>
    <scope>NUCLEOTIDE SEQUENCE [LARGE SCALE GENOMIC DNA]</scope>
    <source>
        <strain evidence="3">Parrot Tar II</strain>
    </source>
</reference>
<evidence type="ECO:0000313" key="3">
    <source>
        <dbReference type="EMBL" id="GET90398.1"/>
    </source>
</evidence>
<dbReference type="Proteomes" id="UP000419144">
    <property type="component" value="Unassembled WGS sequence"/>
</dbReference>
<evidence type="ECO:0000313" key="4">
    <source>
        <dbReference type="Proteomes" id="UP000419144"/>
    </source>
</evidence>
<dbReference type="PANTHER" id="PTHR43830">
    <property type="entry name" value="PROTEIN PSP1"/>
    <property type="match status" value="1"/>
</dbReference>
<accession>A0A640KM22</accession>
<feature type="compositionally biased region" description="Polar residues" evidence="1">
    <location>
        <begin position="315"/>
        <end position="334"/>
    </location>
</feature>
<feature type="region of interest" description="Disordered" evidence="1">
    <location>
        <begin position="315"/>
        <end position="356"/>
    </location>
</feature>
<evidence type="ECO:0000259" key="2">
    <source>
        <dbReference type="PROSITE" id="PS51411"/>
    </source>
</evidence>
<dbReference type="PROSITE" id="PS51411">
    <property type="entry name" value="PSP1_C"/>
    <property type="match status" value="1"/>
</dbReference>
<dbReference type="InterPro" id="IPR007557">
    <property type="entry name" value="PSP1_C"/>
</dbReference>
<feature type="compositionally biased region" description="Polar residues" evidence="1">
    <location>
        <begin position="345"/>
        <end position="354"/>
    </location>
</feature>
<dbReference type="PANTHER" id="PTHR43830:SF18">
    <property type="entry name" value="PSP1 C-TERMINAL DOMAIN-CONTAINING PROTEIN"/>
    <property type="match status" value="1"/>
</dbReference>
<proteinExistence type="predicted"/>
<evidence type="ECO:0000256" key="1">
    <source>
        <dbReference type="SAM" id="MobiDB-lite"/>
    </source>
</evidence>